<comment type="caution">
    <text evidence="2">The sequence shown here is derived from an EMBL/GenBank/DDBJ whole genome shotgun (WGS) entry which is preliminary data.</text>
</comment>
<feature type="transmembrane region" description="Helical" evidence="1">
    <location>
        <begin position="242"/>
        <end position="261"/>
    </location>
</feature>
<dbReference type="Pfam" id="PF11139">
    <property type="entry name" value="SfLAP"/>
    <property type="match status" value="1"/>
</dbReference>
<feature type="transmembrane region" description="Helical" evidence="1">
    <location>
        <begin position="107"/>
        <end position="128"/>
    </location>
</feature>
<keyword evidence="1" id="KW-0812">Transmembrane</keyword>
<reference evidence="2 3" key="1">
    <citation type="journal article" date="2016" name="Nat. Commun.">
        <title>Thousands of microbial genomes shed light on interconnected biogeochemical processes in an aquifer system.</title>
        <authorList>
            <person name="Anantharaman K."/>
            <person name="Brown C.T."/>
            <person name="Hug L.A."/>
            <person name="Sharon I."/>
            <person name="Castelle C.J."/>
            <person name="Probst A.J."/>
            <person name="Thomas B.C."/>
            <person name="Singh A."/>
            <person name="Wilkins M.J."/>
            <person name="Karaoz U."/>
            <person name="Brodie E.L."/>
            <person name="Williams K.H."/>
            <person name="Hubbard S.S."/>
            <person name="Banfield J.F."/>
        </authorList>
    </citation>
    <scope>NUCLEOTIDE SEQUENCE [LARGE SCALE GENOMIC DNA]</scope>
</reference>
<name>A0A1F4VF50_UNCKA</name>
<dbReference type="EMBL" id="MEVI01000001">
    <property type="protein sequence ID" value="OGC55785.1"/>
    <property type="molecule type" value="Genomic_DNA"/>
</dbReference>
<keyword evidence="1" id="KW-0472">Membrane</keyword>
<protein>
    <recommendedName>
        <fullName evidence="4">Cytochrome C biogenesis protein transmembrane domain-containing protein</fullName>
    </recommendedName>
</protein>
<dbReference type="Proteomes" id="UP000176504">
    <property type="component" value="Unassembled WGS sequence"/>
</dbReference>
<dbReference type="InterPro" id="IPR051790">
    <property type="entry name" value="Cytochrome_c-biogenesis_DsbD"/>
</dbReference>
<organism evidence="2 3">
    <name type="scientific">candidate division WWE3 bacterium RIFCSPLOWO2_01_FULL_41_18</name>
    <dbReference type="NCBI Taxonomy" id="1802625"/>
    <lineage>
        <taxon>Bacteria</taxon>
        <taxon>Katanobacteria</taxon>
    </lineage>
</organism>
<feature type="transmembrane region" description="Helical" evidence="1">
    <location>
        <begin position="267"/>
        <end position="289"/>
    </location>
</feature>
<accession>A0A1F4VF50</accession>
<evidence type="ECO:0000313" key="3">
    <source>
        <dbReference type="Proteomes" id="UP000176504"/>
    </source>
</evidence>
<evidence type="ECO:0008006" key="4">
    <source>
        <dbReference type="Google" id="ProtNLM"/>
    </source>
</evidence>
<feature type="transmembrane region" description="Helical" evidence="1">
    <location>
        <begin position="50"/>
        <end position="67"/>
    </location>
</feature>
<dbReference type="PANTHER" id="PTHR31272">
    <property type="entry name" value="CYTOCHROME C-TYPE BIOGENESIS PROTEIN HI_1454-RELATED"/>
    <property type="match status" value="1"/>
</dbReference>
<dbReference type="AlphaFoldDB" id="A0A1F4VF50"/>
<keyword evidence="1" id="KW-1133">Transmembrane helix</keyword>
<evidence type="ECO:0000256" key="1">
    <source>
        <dbReference type="SAM" id="Phobius"/>
    </source>
</evidence>
<feature type="transmembrane region" description="Helical" evidence="1">
    <location>
        <begin position="79"/>
        <end position="101"/>
    </location>
</feature>
<gene>
    <name evidence="2" type="ORF">A3A78_01975</name>
</gene>
<dbReference type="InterPro" id="IPR021315">
    <property type="entry name" value="Gap/Sap"/>
</dbReference>
<feature type="transmembrane region" description="Helical" evidence="1">
    <location>
        <begin position="163"/>
        <end position="187"/>
    </location>
</feature>
<sequence length="297" mass="33119">MLFKRILYLTTFLISLNLLMPTLALAQEYKWAGAAQLSIPIIIGLGSIDAINPCVIGVLLLLLSTLLKVGDKKLVLKNGFSYTAGVYITYLLGGLTLLGAFNAVRSITFISQIFYFVIGAFVIVAGTLEIKDFFWYGRWFSLAIPKRFVTTIEERVQTSHLNLLSAAFFGFIVTLIELPCTGAPYLAILTLMSQQGFGYIKALPLLLLYNLVFVLPLIVIIMLAYFGVGLKSFQTWKQERRGLMRLGIGLTLWLVGIWIITTLKSDWLIPMFLGLLGIVLIMALAKYIFKVGQELEV</sequence>
<evidence type="ECO:0000313" key="2">
    <source>
        <dbReference type="EMBL" id="OGC55785.1"/>
    </source>
</evidence>
<feature type="transmembrane region" description="Helical" evidence="1">
    <location>
        <begin position="207"/>
        <end position="230"/>
    </location>
</feature>
<proteinExistence type="predicted"/>
<dbReference type="PANTHER" id="PTHR31272:SF9">
    <property type="entry name" value="BLL1027 PROTEIN"/>
    <property type="match status" value="1"/>
</dbReference>